<evidence type="ECO:0000256" key="2">
    <source>
        <dbReference type="ARBA" id="ARBA00009025"/>
    </source>
</evidence>
<feature type="transmembrane region" description="Helical" evidence="7">
    <location>
        <begin position="29"/>
        <end position="49"/>
    </location>
</feature>
<dbReference type="InterPro" id="IPR010227">
    <property type="entry name" value="NADH_Q_OxRdtase_chainM/4"/>
</dbReference>
<keyword evidence="10" id="KW-1185">Reference proteome</keyword>
<dbReference type="EMBL" id="BDCR01000003">
    <property type="protein sequence ID" value="GAT63005.1"/>
    <property type="molecule type" value="Genomic_DNA"/>
</dbReference>
<feature type="transmembrane region" description="Helical" evidence="7">
    <location>
        <begin position="409"/>
        <end position="437"/>
    </location>
</feature>
<protein>
    <submittedName>
        <fullName evidence="9">NADH-quinone oxidoreductase subunit M</fullName>
    </submittedName>
</protein>
<dbReference type="InterPro" id="IPR003918">
    <property type="entry name" value="NADH_UbQ_OxRdtase"/>
</dbReference>
<feature type="transmembrane region" description="Helical" evidence="7">
    <location>
        <begin position="166"/>
        <end position="189"/>
    </location>
</feature>
<dbReference type="AlphaFoldDB" id="A0A161LEF9"/>
<dbReference type="GO" id="GO:0003954">
    <property type="term" value="F:NADH dehydrogenase activity"/>
    <property type="evidence" value="ECO:0007669"/>
    <property type="project" value="TreeGrafter"/>
</dbReference>
<name>A0A161LEF9_9BACT</name>
<comment type="similarity">
    <text evidence="2">Belongs to the complex I subunit 4 family.</text>
</comment>
<dbReference type="GO" id="GO:0042773">
    <property type="term" value="P:ATP synthesis coupled electron transport"/>
    <property type="evidence" value="ECO:0007669"/>
    <property type="project" value="InterPro"/>
</dbReference>
<keyword evidence="4 7" id="KW-1133">Transmembrane helix</keyword>
<dbReference type="PANTHER" id="PTHR43507">
    <property type="entry name" value="NADH-UBIQUINONE OXIDOREDUCTASE CHAIN 4"/>
    <property type="match status" value="1"/>
</dbReference>
<dbReference type="OrthoDB" id="9811718at2"/>
<feature type="transmembrane region" description="Helical" evidence="7">
    <location>
        <begin position="458"/>
        <end position="480"/>
    </location>
</feature>
<dbReference type="GO" id="GO:0016020">
    <property type="term" value="C:membrane"/>
    <property type="evidence" value="ECO:0007669"/>
    <property type="project" value="UniProtKB-SubCell"/>
</dbReference>
<dbReference type="GO" id="GO:0008137">
    <property type="term" value="F:NADH dehydrogenase (ubiquinone) activity"/>
    <property type="evidence" value="ECO:0007669"/>
    <property type="project" value="InterPro"/>
</dbReference>
<evidence type="ECO:0000256" key="1">
    <source>
        <dbReference type="ARBA" id="ARBA00004127"/>
    </source>
</evidence>
<evidence type="ECO:0000256" key="4">
    <source>
        <dbReference type="ARBA" id="ARBA00022989"/>
    </source>
</evidence>
<dbReference type="GO" id="GO:0012505">
    <property type="term" value="C:endomembrane system"/>
    <property type="evidence" value="ECO:0007669"/>
    <property type="project" value="UniProtKB-SubCell"/>
</dbReference>
<evidence type="ECO:0000313" key="10">
    <source>
        <dbReference type="Proteomes" id="UP000076586"/>
    </source>
</evidence>
<dbReference type="RefSeq" id="WP_068703803.1">
    <property type="nucleotide sequence ID" value="NZ_BDCR01000003.1"/>
</dbReference>
<feature type="transmembrane region" description="Helical" evidence="7">
    <location>
        <begin position="210"/>
        <end position="228"/>
    </location>
</feature>
<sequence length="497" mass="54335">MDILSLLLVFPVITALGILVAKKDKVVRWTALSGSIVQLFLAIGITAYYVSLRNAGETGQMLLESSYEWFAPLQIYFSAAVDGISLVMILMTAMVVVAGILVSWKIGKQVKEFFFLILLLSLSAYGFFISTNLFVMFFFLELAVIPKYLLIGVWGSGRKDYSAMKLALMLMFGSALVFIGILGLFYFTGAQTWDFQEIAKMHIPIETQRILYILLFTGFGVFTAMFPFHTWAPDGHSSAPTAASMFLAGISMKLGGYGCLRVATYLLPDAAQELSWIFIITASIAIIYGAFATMMQKDLKYMNAYSSVSHCGFVILGIAMLTKAAVTGAVMQMVSHGIMTALFFASIGMIYDRAHTRQADELGGMLKQMPFIGSAFIISGLCSLGLPGFSGFVSEMTVFVGSWERTGVFYRVATILACASIVVTAVYILRAVGFAIWGTVTNKEYLKFKDATWSERSAAVLLTLGILIIGLAPFLFIHLIDADTTSIVSRFIAVVGK</sequence>
<comment type="subcellular location">
    <subcellularLocation>
        <location evidence="1">Endomembrane system</location>
        <topology evidence="1">Multi-pass membrane protein</topology>
    </subcellularLocation>
    <subcellularLocation>
        <location evidence="6">Membrane</location>
        <topology evidence="6">Multi-pass membrane protein</topology>
    </subcellularLocation>
</comment>
<dbReference type="NCBIfam" id="TIGR01972">
    <property type="entry name" value="NDH_I_M"/>
    <property type="match status" value="1"/>
</dbReference>
<proteinExistence type="inferred from homology"/>
<feature type="transmembrane region" description="Helical" evidence="7">
    <location>
        <begin position="371"/>
        <end position="389"/>
    </location>
</feature>
<evidence type="ECO:0000256" key="7">
    <source>
        <dbReference type="SAM" id="Phobius"/>
    </source>
</evidence>
<evidence type="ECO:0000259" key="8">
    <source>
        <dbReference type="Pfam" id="PF00361"/>
    </source>
</evidence>
<evidence type="ECO:0000256" key="3">
    <source>
        <dbReference type="ARBA" id="ARBA00022692"/>
    </source>
</evidence>
<evidence type="ECO:0000256" key="6">
    <source>
        <dbReference type="RuleBase" id="RU000320"/>
    </source>
</evidence>
<gene>
    <name evidence="9" type="ORF">PJIAN_3317</name>
</gene>
<dbReference type="PRINTS" id="PR01437">
    <property type="entry name" value="NUOXDRDTASE4"/>
</dbReference>
<dbReference type="Proteomes" id="UP000076586">
    <property type="component" value="Unassembled WGS sequence"/>
</dbReference>
<reference evidence="10" key="2">
    <citation type="journal article" date="2017" name="Genome Announc.">
        <title>Draft genome sequence of Paludibacter jiangxiensis NM7(T), a propionate-producing fermentative bacterium.</title>
        <authorList>
            <person name="Qiu Y.-L."/>
            <person name="Tourlousse D.M."/>
            <person name="Matsuura N."/>
            <person name="Ohashi A."/>
            <person name="Sekiguchi Y."/>
        </authorList>
    </citation>
    <scope>NUCLEOTIDE SEQUENCE [LARGE SCALE GENOMIC DNA]</scope>
    <source>
        <strain evidence="10">NM7</strain>
    </source>
</reference>
<dbReference type="STRING" id="681398.PJIAN_3317"/>
<evidence type="ECO:0000256" key="5">
    <source>
        <dbReference type="ARBA" id="ARBA00023136"/>
    </source>
</evidence>
<evidence type="ECO:0000313" key="9">
    <source>
        <dbReference type="EMBL" id="GAT63005.1"/>
    </source>
</evidence>
<feature type="domain" description="NADH:quinone oxidoreductase/Mrp antiporter transmembrane" evidence="8">
    <location>
        <begin position="130"/>
        <end position="414"/>
    </location>
</feature>
<dbReference type="PANTHER" id="PTHR43507:SF4">
    <property type="entry name" value="PROTON-TRANSLOCATING NADH-QUINONE OXIDOREDUCTASE, CHAIN M"/>
    <property type="match status" value="1"/>
</dbReference>
<dbReference type="InterPro" id="IPR001750">
    <property type="entry name" value="ND/Mrp_TM"/>
</dbReference>
<dbReference type="Pfam" id="PF00361">
    <property type="entry name" value="Proton_antipo_M"/>
    <property type="match status" value="1"/>
</dbReference>
<feature type="transmembrane region" description="Helical" evidence="7">
    <location>
        <begin position="274"/>
        <end position="292"/>
    </location>
</feature>
<feature type="transmembrane region" description="Helical" evidence="7">
    <location>
        <begin position="69"/>
        <end position="102"/>
    </location>
</feature>
<keyword evidence="5 7" id="KW-0472">Membrane</keyword>
<feature type="transmembrane region" description="Helical" evidence="7">
    <location>
        <begin position="114"/>
        <end position="140"/>
    </location>
</feature>
<dbReference type="GO" id="GO:0015990">
    <property type="term" value="P:electron transport coupled proton transport"/>
    <property type="evidence" value="ECO:0007669"/>
    <property type="project" value="TreeGrafter"/>
</dbReference>
<feature type="transmembrane region" description="Helical" evidence="7">
    <location>
        <begin position="333"/>
        <end position="351"/>
    </location>
</feature>
<feature type="transmembrane region" description="Helical" evidence="7">
    <location>
        <begin position="6"/>
        <end position="22"/>
    </location>
</feature>
<comment type="caution">
    <text evidence="9">The sequence shown here is derived from an EMBL/GenBank/DDBJ whole genome shotgun (WGS) entry which is preliminary data.</text>
</comment>
<accession>A0A161LEF9</accession>
<keyword evidence="3 6" id="KW-0812">Transmembrane</keyword>
<organism evidence="9 10">
    <name type="scientific">Paludibacter jiangxiensis</name>
    <dbReference type="NCBI Taxonomy" id="681398"/>
    <lineage>
        <taxon>Bacteria</taxon>
        <taxon>Pseudomonadati</taxon>
        <taxon>Bacteroidota</taxon>
        <taxon>Bacteroidia</taxon>
        <taxon>Bacteroidales</taxon>
        <taxon>Paludibacteraceae</taxon>
        <taxon>Paludibacter</taxon>
    </lineage>
</organism>
<dbReference type="GO" id="GO:0048039">
    <property type="term" value="F:ubiquinone binding"/>
    <property type="evidence" value="ECO:0007669"/>
    <property type="project" value="TreeGrafter"/>
</dbReference>
<reference evidence="10" key="1">
    <citation type="submission" date="2016-04" db="EMBL/GenBank/DDBJ databases">
        <title>Draft genome sequence of Paludibacter jiangxiensis strain NM7.</title>
        <authorList>
            <person name="Qiu Y."/>
            <person name="Matsuura N."/>
            <person name="Ohashi A."/>
            <person name="Tourlousse M.D."/>
            <person name="Sekiguchi Y."/>
        </authorList>
    </citation>
    <scope>NUCLEOTIDE SEQUENCE [LARGE SCALE GENOMIC DNA]</scope>
    <source>
        <strain evidence="10">NM7</strain>
    </source>
</reference>